<keyword evidence="2" id="KW-1133">Transmembrane helix</keyword>
<dbReference type="EMBL" id="JBHTBX010000006">
    <property type="protein sequence ID" value="MFC7435020.1"/>
    <property type="molecule type" value="Genomic_DNA"/>
</dbReference>
<keyword evidence="1" id="KW-0175">Coiled coil</keyword>
<feature type="coiled-coil region" evidence="1">
    <location>
        <begin position="57"/>
        <end position="126"/>
    </location>
</feature>
<evidence type="ECO:0000313" key="4">
    <source>
        <dbReference type="Proteomes" id="UP001596495"/>
    </source>
</evidence>
<dbReference type="Proteomes" id="UP001596495">
    <property type="component" value="Unassembled WGS sequence"/>
</dbReference>
<keyword evidence="2" id="KW-0812">Transmembrane</keyword>
<evidence type="ECO:0000256" key="1">
    <source>
        <dbReference type="SAM" id="Coils"/>
    </source>
</evidence>
<dbReference type="Pfam" id="PF20567">
    <property type="entry name" value="DUF6776"/>
    <property type="match status" value="1"/>
</dbReference>
<proteinExistence type="predicted"/>
<gene>
    <name evidence="3" type="ORF">ACFQNJ_10945</name>
</gene>
<keyword evidence="2" id="KW-0472">Membrane</keyword>
<evidence type="ECO:0000313" key="3">
    <source>
        <dbReference type="EMBL" id="MFC7435020.1"/>
    </source>
</evidence>
<protein>
    <submittedName>
        <fullName evidence="3">DUF6776 family protein</fullName>
    </submittedName>
</protein>
<feature type="transmembrane region" description="Helical" evidence="2">
    <location>
        <begin position="29"/>
        <end position="47"/>
    </location>
</feature>
<dbReference type="InterPro" id="IPR046703">
    <property type="entry name" value="DUF6776"/>
</dbReference>
<name>A0ABW2RA90_9BURK</name>
<keyword evidence="4" id="KW-1185">Reference proteome</keyword>
<sequence length="233" mass="25837">MRLRLLRRRLTVSSPRLAIRSTLPWPVRWLLAAVVLGFSAAIALWAFEFGKGIAGVRGQTTEELTRLRQEVSVLRQELSEARSIANTAESLLTAEKVAQEQLALQLRQAQADNQALRNDLGFFERLIPGSGGDDLSIRGLQVQALTDTQLQWQVLMIQARKNAPDFQGVLELTVHGTLNGQPWQASMAPRKVVVQGYLRQDGLMDLPAGAVVKTVTARLRQGTTVRSEHTVRL</sequence>
<organism evidence="3 4">
    <name type="scientific">Hydrogenophaga bisanensis</name>
    <dbReference type="NCBI Taxonomy" id="439611"/>
    <lineage>
        <taxon>Bacteria</taxon>
        <taxon>Pseudomonadati</taxon>
        <taxon>Pseudomonadota</taxon>
        <taxon>Betaproteobacteria</taxon>
        <taxon>Burkholderiales</taxon>
        <taxon>Comamonadaceae</taxon>
        <taxon>Hydrogenophaga</taxon>
    </lineage>
</organism>
<accession>A0ABW2RA90</accession>
<dbReference type="RefSeq" id="WP_382257070.1">
    <property type="nucleotide sequence ID" value="NZ_JBHTBX010000006.1"/>
</dbReference>
<reference evidence="4" key="1">
    <citation type="journal article" date="2019" name="Int. J. Syst. Evol. Microbiol.">
        <title>The Global Catalogue of Microorganisms (GCM) 10K type strain sequencing project: providing services to taxonomists for standard genome sequencing and annotation.</title>
        <authorList>
            <consortium name="The Broad Institute Genomics Platform"/>
            <consortium name="The Broad Institute Genome Sequencing Center for Infectious Disease"/>
            <person name="Wu L."/>
            <person name="Ma J."/>
        </authorList>
    </citation>
    <scope>NUCLEOTIDE SEQUENCE [LARGE SCALE GENOMIC DNA]</scope>
    <source>
        <strain evidence="4">CCUG 54518</strain>
    </source>
</reference>
<comment type="caution">
    <text evidence="3">The sequence shown here is derived from an EMBL/GenBank/DDBJ whole genome shotgun (WGS) entry which is preliminary data.</text>
</comment>
<evidence type="ECO:0000256" key="2">
    <source>
        <dbReference type="SAM" id="Phobius"/>
    </source>
</evidence>